<evidence type="ECO:0000313" key="2">
    <source>
        <dbReference type="Proteomes" id="UP000250275"/>
    </source>
</evidence>
<accession>A0A310SNE1</accession>
<keyword evidence="2" id="KW-1185">Reference proteome</keyword>
<protein>
    <submittedName>
        <fullName evidence="1">Uncharacterized protein</fullName>
    </submittedName>
</protein>
<evidence type="ECO:0000313" key="1">
    <source>
        <dbReference type="EMBL" id="OAD62795.1"/>
    </source>
</evidence>
<dbReference type="Proteomes" id="UP000250275">
    <property type="component" value="Unassembled WGS sequence"/>
</dbReference>
<gene>
    <name evidence="1" type="ORF">WN48_07462</name>
</gene>
<name>A0A310SNE1_9HYME</name>
<dbReference type="AlphaFoldDB" id="A0A310SNE1"/>
<reference evidence="1 2" key="1">
    <citation type="submission" date="2015-07" db="EMBL/GenBank/DDBJ databases">
        <title>The genome of Eufriesea mexicana.</title>
        <authorList>
            <person name="Pan H."/>
            <person name="Kapheim K."/>
        </authorList>
    </citation>
    <scope>NUCLEOTIDE SEQUENCE [LARGE SCALE GENOMIC DNA]</scope>
    <source>
        <strain evidence="1">0111107269</strain>
        <tissue evidence="1">Whole body</tissue>
    </source>
</reference>
<organism evidence="1 2">
    <name type="scientific">Eufriesea mexicana</name>
    <dbReference type="NCBI Taxonomy" id="516756"/>
    <lineage>
        <taxon>Eukaryota</taxon>
        <taxon>Metazoa</taxon>
        <taxon>Ecdysozoa</taxon>
        <taxon>Arthropoda</taxon>
        <taxon>Hexapoda</taxon>
        <taxon>Insecta</taxon>
        <taxon>Pterygota</taxon>
        <taxon>Neoptera</taxon>
        <taxon>Endopterygota</taxon>
        <taxon>Hymenoptera</taxon>
        <taxon>Apocrita</taxon>
        <taxon>Aculeata</taxon>
        <taxon>Apoidea</taxon>
        <taxon>Anthophila</taxon>
        <taxon>Apidae</taxon>
        <taxon>Eufriesea</taxon>
    </lineage>
</organism>
<dbReference type="EMBL" id="KQ759804">
    <property type="protein sequence ID" value="OAD62795.1"/>
    <property type="molecule type" value="Genomic_DNA"/>
</dbReference>
<sequence length="82" mass="9197">MGKSIVSDLLSDRDFSLWRPSEKGRNQFGICEGMETFRHYATEKKAVGDLAVRKTDEADSGASTRARLARLEKMNSPVFACR</sequence>
<proteinExistence type="predicted"/>